<dbReference type="Pfam" id="PF09388">
    <property type="entry name" value="SpoOE-like"/>
    <property type="match status" value="1"/>
</dbReference>
<dbReference type="GO" id="GO:0046983">
    <property type="term" value="F:protein dimerization activity"/>
    <property type="evidence" value="ECO:0007669"/>
    <property type="project" value="InterPro"/>
</dbReference>
<proteinExistence type="predicted"/>
<dbReference type="eggNOG" id="ENOG5033FKQ">
    <property type="taxonomic scope" value="Bacteria"/>
</dbReference>
<reference evidence="1 2" key="1">
    <citation type="submission" date="2011-04" db="EMBL/GenBank/DDBJ databases">
        <authorList>
            <person name="Muzny D."/>
            <person name="Qin X."/>
            <person name="Deng J."/>
            <person name="Jiang H."/>
            <person name="Liu Y."/>
            <person name="Qu J."/>
            <person name="Song X.-Z."/>
            <person name="Zhang L."/>
            <person name="Thornton R."/>
            <person name="Coyle M."/>
            <person name="Francisco L."/>
            <person name="Jackson L."/>
            <person name="Javaid M."/>
            <person name="Korchina V."/>
            <person name="Kovar C."/>
            <person name="Mata R."/>
            <person name="Mathew T."/>
            <person name="Ngo R."/>
            <person name="Nguyen L."/>
            <person name="Nguyen N."/>
            <person name="Okwuonu G."/>
            <person name="Ongeri F."/>
            <person name="Pham C."/>
            <person name="Simmons D."/>
            <person name="Wilczek-Boney K."/>
            <person name="Hale W."/>
            <person name="Jakkamsetti A."/>
            <person name="Pham P."/>
            <person name="Ruth R."/>
            <person name="San Lucas F."/>
            <person name="Warren J."/>
            <person name="Zhang J."/>
            <person name="Zhao Z."/>
            <person name="Zhou C."/>
            <person name="Zhu D."/>
            <person name="Lee S."/>
            <person name="Bess C."/>
            <person name="Blankenburg K."/>
            <person name="Forbes L."/>
            <person name="Fu Q."/>
            <person name="Gubbala S."/>
            <person name="Hirani K."/>
            <person name="Jayaseelan J.C."/>
            <person name="Lara F."/>
            <person name="Munidasa M."/>
            <person name="Palculict T."/>
            <person name="Patil S."/>
            <person name="Pu L.-L."/>
            <person name="Saada N."/>
            <person name="Tang L."/>
            <person name="Weissenberger G."/>
            <person name="Zhu Y."/>
            <person name="Hemphill L."/>
            <person name="Shang Y."/>
            <person name="Youmans B."/>
            <person name="Ayvaz T."/>
            <person name="Ross M."/>
            <person name="Santibanez J."/>
            <person name="Aqrawi P."/>
            <person name="Gross S."/>
            <person name="Joshi V."/>
            <person name="Fowler G."/>
            <person name="Nazareth L."/>
            <person name="Reid J."/>
            <person name="Worley K."/>
            <person name="Petrosino J."/>
            <person name="Highlander S."/>
            <person name="Gibbs R."/>
        </authorList>
    </citation>
    <scope>NUCLEOTIDE SEQUENCE [LARGE SCALE GENOMIC DNA]</scope>
    <source>
        <strain evidence="1 2">2681</strain>
    </source>
</reference>
<organism evidence="1 2">
    <name type="scientific">Sporosarcina newyorkensis 2681</name>
    <dbReference type="NCBI Taxonomy" id="1027292"/>
    <lineage>
        <taxon>Bacteria</taxon>
        <taxon>Bacillati</taxon>
        <taxon>Bacillota</taxon>
        <taxon>Bacilli</taxon>
        <taxon>Bacillales</taxon>
        <taxon>Caryophanaceae</taxon>
        <taxon>Sporosarcina</taxon>
    </lineage>
</organism>
<dbReference type="EMBL" id="AFPZ01000097">
    <property type="protein sequence ID" value="EGQ22148.1"/>
    <property type="molecule type" value="Genomic_DNA"/>
</dbReference>
<dbReference type="Gene3D" id="4.10.280.10">
    <property type="entry name" value="Helix-loop-helix DNA-binding domain"/>
    <property type="match status" value="1"/>
</dbReference>
<name>F9DW46_9BACL</name>
<dbReference type="SUPFAM" id="SSF140500">
    <property type="entry name" value="BAS1536-like"/>
    <property type="match status" value="1"/>
</dbReference>
<dbReference type="GO" id="GO:0043937">
    <property type="term" value="P:regulation of sporulation"/>
    <property type="evidence" value="ECO:0007669"/>
    <property type="project" value="InterPro"/>
</dbReference>
<dbReference type="Proteomes" id="UP000005316">
    <property type="component" value="Unassembled WGS sequence"/>
</dbReference>
<dbReference type="InterPro" id="IPR036638">
    <property type="entry name" value="HLH_DNA-bd_sf"/>
</dbReference>
<gene>
    <name evidence="1" type="ORF">HMPREF9372_3027</name>
</gene>
<evidence type="ECO:0000313" key="1">
    <source>
        <dbReference type="EMBL" id="EGQ22148.1"/>
    </source>
</evidence>
<protein>
    <submittedName>
        <fullName evidence="1">Stage 0 sporulation regulatory protein</fullName>
    </submittedName>
</protein>
<dbReference type="AlphaFoldDB" id="F9DW46"/>
<dbReference type="InterPro" id="IPR037208">
    <property type="entry name" value="Spo0E-like_sf"/>
</dbReference>
<accession>F9DW46</accession>
<comment type="caution">
    <text evidence="1">The sequence shown here is derived from an EMBL/GenBank/DDBJ whole genome shotgun (WGS) entry which is preliminary data.</text>
</comment>
<dbReference type="HOGENOM" id="CLU_206324_2_0_9"/>
<dbReference type="InterPro" id="IPR018540">
    <property type="entry name" value="Spo0E-like"/>
</dbReference>
<evidence type="ECO:0000313" key="2">
    <source>
        <dbReference type="Proteomes" id="UP000005316"/>
    </source>
</evidence>
<sequence>MRGIIMISFLLKKILKCKIEVKRKDMYKKAESLGFTHPRVVKCSQELDVLLNSYFDQAA</sequence>